<evidence type="ECO:0000259" key="4">
    <source>
        <dbReference type="Pfam" id="PF00890"/>
    </source>
</evidence>
<dbReference type="Gene3D" id="3.50.50.60">
    <property type="entry name" value="FAD/NAD(P)-binding domain"/>
    <property type="match status" value="2"/>
</dbReference>
<dbReference type="PRINTS" id="PR00368">
    <property type="entry name" value="FADPNR"/>
</dbReference>
<evidence type="ECO:0000256" key="1">
    <source>
        <dbReference type="ARBA" id="ARBA00001974"/>
    </source>
</evidence>
<keyword evidence="3" id="KW-0560">Oxidoreductase</keyword>
<dbReference type="Proteomes" id="UP000839597">
    <property type="component" value="Unassembled WGS sequence"/>
</dbReference>
<evidence type="ECO:0000313" key="5">
    <source>
        <dbReference type="EMBL" id="EBR8436196.1"/>
    </source>
</evidence>
<sequence>MAEINKTILDSLIHVKLPKGFTSPKETEHRIINGLSVPIYKYDALVIGTGAAGLRAAVELKRRNVDVLLATAGLYKGASACSGSDKQTLFTASTSKGGDNFFKLAADLSIGGCMDKDVAYVESVGSVNTLAGLQFLGLNLPEDQYGSVLRYQTDHDETGRATSCGPRTSRLMVKVLLEEVQRLEIPVLENTTALKLLVSTFSGSEDKCAGAIVSINQPTVQNKFKLGILLSANVVLATGGPGSMYRDSAYPRGCYGSLGLALDAGIMLTNIIESQFGISTARSTFPWNLSGSYVQVIPYIYSVDSVGNEINFLADYYRTTQELASNIFRKGYQWPFQSSRTLSYGSSLIDMAIFNEIHNGHCVYMDFNRNPQPVPGDAPFSLERLDVDVKQYLSNNKCDQPLPIQRLNHINPLSIELYRMHGHDISTTPLSFSINNQHMNGGIEIDIWGESSLKGCFAVGEVAGTHGVTRPGGAALNSGQVFGVRVAQKITNNLKLNTQQAELANEYIPSVFGEIISYCEKSITSAKISLSEIQDIIRKRMSDKAGFIVAAKDIKDELSAALQLFSEIEKNGIKINDANQLTDLLLWKHFALTSSAVLSMLHYYISAGGGSRGARIVLDEQGDAVPSDRYGIINKWRFRSEKMQDREKKYLITWSNGTFHNRTRLINPAVNLDGVFFEKNWPDFLLGKIYL</sequence>
<protein>
    <submittedName>
        <fullName evidence="5">Oxidoreductase</fullName>
    </submittedName>
</protein>
<dbReference type="InterPro" id="IPR027477">
    <property type="entry name" value="Succ_DH/fumarate_Rdtase_cat_sf"/>
</dbReference>
<name>A0A5U8JFU8_SALET</name>
<feature type="domain" description="FAD-dependent oxidoreductase 2 FAD-binding" evidence="4">
    <location>
        <begin position="43"/>
        <end position="277"/>
    </location>
</feature>
<evidence type="ECO:0000256" key="2">
    <source>
        <dbReference type="ARBA" id="ARBA00022630"/>
    </source>
</evidence>
<reference evidence="5" key="1">
    <citation type="submission" date="2018-06" db="EMBL/GenBank/DDBJ databases">
        <authorList>
            <person name="Ashton P.M."/>
            <person name="Dallman T."/>
            <person name="Nair S."/>
            <person name="De Pinna E."/>
            <person name="Peters T."/>
            <person name="Grant K."/>
        </authorList>
    </citation>
    <scope>NUCLEOTIDE SEQUENCE [LARGE SCALE GENOMIC DNA]</scope>
    <source>
        <strain evidence="5">449454</strain>
    </source>
</reference>
<dbReference type="PANTHER" id="PTHR11632:SF51">
    <property type="entry name" value="SUCCINATE DEHYDROGENASE [UBIQUINONE] FLAVOPROTEIN SUBUNIT, MITOCHONDRIAL"/>
    <property type="match status" value="1"/>
</dbReference>
<dbReference type="GO" id="GO:0005886">
    <property type="term" value="C:plasma membrane"/>
    <property type="evidence" value="ECO:0007669"/>
    <property type="project" value="TreeGrafter"/>
</dbReference>
<dbReference type="GO" id="GO:0009061">
    <property type="term" value="P:anaerobic respiration"/>
    <property type="evidence" value="ECO:0007669"/>
    <property type="project" value="TreeGrafter"/>
</dbReference>
<dbReference type="Pfam" id="PF00890">
    <property type="entry name" value="FAD_binding_2"/>
    <property type="match status" value="1"/>
</dbReference>
<dbReference type="GO" id="GO:0050660">
    <property type="term" value="F:flavin adenine dinucleotide binding"/>
    <property type="evidence" value="ECO:0007669"/>
    <property type="project" value="TreeGrafter"/>
</dbReference>
<comment type="caution">
    <text evidence="5">The sequence shown here is derived from an EMBL/GenBank/DDBJ whole genome shotgun (WGS) entry which is preliminary data.</text>
</comment>
<dbReference type="PANTHER" id="PTHR11632">
    <property type="entry name" value="SUCCINATE DEHYDROGENASE 2 FLAVOPROTEIN SUBUNIT"/>
    <property type="match status" value="1"/>
</dbReference>
<evidence type="ECO:0000256" key="3">
    <source>
        <dbReference type="ARBA" id="ARBA00023002"/>
    </source>
</evidence>
<comment type="cofactor">
    <cofactor evidence="1">
        <name>FAD</name>
        <dbReference type="ChEBI" id="CHEBI:57692"/>
    </cofactor>
</comment>
<dbReference type="InterPro" id="IPR036188">
    <property type="entry name" value="FAD/NAD-bd_sf"/>
</dbReference>
<dbReference type="InterPro" id="IPR003953">
    <property type="entry name" value="FAD-dep_OxRdtase_2_FAD-bd"/>
</dbReference>
<proteinExistence type="predicted"/>
<dbReference type="GO" id="GO:0009055">
    <property type="term" value="F:electron transfer activity"/>
    <property type="evidence" value="ECO:0007669"/>
    <property type="project" value="TreeGrafter"/>
</dbReference>
<gene>
    <name evidence="5" type="ORF">DOI44_25030</name>
</gene>
<dbReference type="SUPFAM" id="SSF51905">
    <property type="entry name" value="FAD/NAD(P)-binding domain"/>
    <property type="match status" value="1"/>
</dbReference>
<dbReference type="AlphaFoldDB" id="A0A5U8JFU8"/>
<dbReference type="InterPro" id="IPR030664">
    <property type="entry name" value="SdhA/FrdA/AprA"/>
</dbReference>
<organism evidence="5">
    <name type="scientific">Salmonella enterica subsp. enterica serovar Panama</name>
    <dbReference type="NCBI Taxonomy" id="29472"/>
    <lineage>
        <taxon>Bacteria</taxon>
        <taxon>Pseudomonadati</taxon>
        <taxon>Pseudomonadota</taxon>
        <taxon>Gammaproteobacteria</taxon>
        <taxon>Enterobacterales</taxon>
        <taxon>Enterobacteriaceae</taxon>
        <taxon>Salmonella</taxon>
    </lineage>
</organism>
<dbReference type="EMBL" id="AAGTPA010000047">
    <property type="protein sequence ID" value="EBR8436196.1"/>
    <property type="molecule type" value="Genomic_DNA"/>
</dbReference>
<dbReference type="GO" id="GO:0000104">
    <property type="term" value="F:succinate dehydrogenase activity"/>
    <property type="evidence" value="ECO:0007669"/>
    <property type="project" value="TreeGrafter"/>
</dbReference>
<dbReference type="Gene3D" id="3.90.700.10">
    <property type="entry name" value="Succinate dehydrogenase/fumarate reductase flavoprotein, catalytic domain"/>
    <property type="match status" value="1"/>
</dbReference>
<keyword evidence="2" id="KW-0285">Flavoprotein</keyword>
<accession>A0A5U8JFU8</accession>